<dbReference type="AlphaFoldDB" id="A0A8E5HKJ5"/>
<evidence type="ECO:0000256" key="7">
    <source>
        <dbReference type="SAM" id="MobiDB-lite"/>
    </source>
</evidence>
<accession>A0A8E5HKJ5</accession>
<dbReference type="OrthoDB" id="5667at2759"/>
<dbReference type="EMBL" id="CP072753">
    <property type="protein sequence ID" value="QUC17150.1"/>
    <property type="molecule type" value="Genomic_DNA"/>
</dbReference>
<dbReference type="RefSeq" id="XP_042994823.1">
    <property type="nucleotide sequence ID" value="XM_043138889.1"/>
</dbReference>
<feature type="transmembrane region" description="Helical" evidence="8">
    <location>
        <begin position="436"/>
        <end position="460"/>
    </location>
</feature>
<keyword evidence="6 8" id="KW-0472">Membrane</keyword>
<feature type="compositionally biased region" description="Polar residues" evidence="7">
    <location>
        <begin position="27"/>
        <end position="36"/>
    </location>
</feature>
<reference evidence="10" key="1">
    <citation type="submission" date="2020-03" db="EMBL/GenBank/DDBJ databases">
        <title>A mixture of massive structural variations and highly conserved coding sequences in Ustilaginoidea virens genome.</title>
        <authorList>
            <person name="Zhang K."/>
            <person name="Zhao Z."/>
            <person name="Zhang Z."/>
            <person name="Li Y."/>
            <person name="Hsiang T."/>
            <person name="Sun W."/>
        </authorList>
    </citation>
    <scope>NUCLEOTIDE SEQUENCE</scope>
    <source>
        <strain evidence="10">UV-8b</strain>
    </source>
</reference>
<feature type="transmembrane region" description="Helical" evidence="8">
    <location>
        <begin position="406"/>
        <end position="430"/>
    </location>
</feature>
<dbReference type="KEGG" id="uvi:66062169"/>
<keyword evidence="11" id="KW-1185">Reference proteome</keyword>
<keyword evidence="3" id="KW-0813">Transport</keyword>
<feature type="compositionally biased region" description="Basic and acidic residues" evidence="7">
    <location>
        <begin position="37"/>
        <end position="52"/>
    </location>
</feature>
<evidence type="ECO:0000256" key="6">
    <source>
        <dbReference type="ARBA" id="ARBA00023136"/>
    </source>
</evidence>
<feature type="compositionally biased region" description="Polar residues" evidence="7">
    <location>
        <begin position="1"/>
        <end position="11"/>
    </location>
</feature>
<dbReference type="InterPro" id="IPR050327">
    <property type="entry name" value="Proton-linked_MCT"/>
</dbReference>
<evidence type="ECO:0000256" key="5">
    <source>
        <dbReference type="ARBA" id="ARBA00022989"/>
    </source>
</evidence>
<dbReference type="PROSITE" id="PS50850">
    <property type="entry name" value="MFS"/>
    <property type="match status" value="1"/>
</dbReference>
<dbReference type="InterPro" id="IPR011701">
    <property type="entry name" value="MFS"/>
</dbReference>
<evidence type="ECO:0000256" key="2">
    <source>
        <dbReference type="ARBA" id="ARBA00006727"/>
    </source>
</evidence>
<dbReference type="SUPFAM" id="SSF103473">
    <property type="entry name" value="MFS general substrate transporter"/>
    <property type="match status" value="1"/>
</dbReference>
<gene>
    <name evidence="10" type="ORF">UV8b_01391</name>
</gene>
<dbReference type="Gene3D" id="1.20.1250.20">
    <property type="entry name" value="MFS general substrate transporter like domains"/>
    <property type="match status" value="2"/>
</dbReference>
<feature type="region of interest" description="Disordered" evidence="7">
    <location>
        <begin position="1"/>
        <end position="67"/>
    </location>
</feature>
<dbReference type="GeneID" id="66062169"/>
<name>A0A8E5HKJ5_USTVR</name>
<keyword evidence="4 8" id="KW-0812">Transmembrane</keyword>
<evidence type="ECO:0000256" key="4">
    <source>
        <dbReference type="ARBA" id="ARBA00022692"/>
    </source>
</evidence>
<feature type="transmembrane region" description="Helical" evidence="8">
    <location>
        <begin position="118"/>
        <end position="140"/>
    </location>
</feature>
<protein>
    <recommendedName>
        <fullName evidence="9">Major facilitator superfamily (MFS) profile domain-containing protein</fullName>
    </recommendedName>
</protein>
<feature type="transmembrane region" description="Helical" evidence="8">
    <location>
        <begin position="346"/>
        <end position="365"/>
    </location>
</feature>
<feature type="transmembrane region" description="Helical" evidence="8">
    <location>
        <begin position="283"/>
        <end position="303"/>
    </location>
</feature>
<dbReference type="GO" id="GO:0016020">
    <property type="term" value="C:membrane"/>
    <property type="evidence" value="ECO:0007669"/>
    <property type="project" value="UniProtKB-SubCell"/>
</dbReference>
<dbReference type="InterPro" id="IPR036259">
    <property type="entry name" value="MFS_trans_sf"/>
</dbReference>
<keyword evidence="5 8" id="KW-1133">Transmembrane helix</keyword>
<feature type="transmembrane region" description="Helical" evidence="8">
    <location>
        <begin position="371"/>
        <end position="394"/>
    </location>
</feature>
<feature type="transmembrane region" description="Helical" evidence="8">
    <location>
        <begin position="236"/>
        <end position="256"/>
    </location>
</feature>
<proteinExistence type="inferred from homology"/>
<dbReference type="GO" id="GO:0022857">
    <property type="term" value="F:transmembrane transporter activity"/>
    <property type="evidence" value="ECO:0007669"/>
    <property type="project" value="InterPro"/>
</dbReference>
<feature type="transmembrane region" description="Helical" evidence="8">
    <location>
        <begin position="204"/>
        <end position="224"/>
    </location>
</feature>
<evidence type="ECO:0000313" key="10">
    <source>
        <dbReference type="EMBL" id="QUC17150.1"/>
    </source>
</evidence>
<sequence>MGSSVDSQTPTAVDDRPDARAHPRCRSPSQSSVCKTSNRDDGTGVVDLEKAHAHAQPRQTPPPPAAAADFPDGGLEAWLVVLGGWCALFCTFGLVNCTGVFVEYYVSVPLKQYNSSTVSWITSCQAFMMIFCGTIFGRIYDNYGPRWLLWGGMFSYVFGLMMVSLCNEYYQFFLAQAVVAAIGSSAVFNACMSSLVSWFLKRRAFAFGTMVSGSSLGGVVLPIMMTHLIRSIGFPWMMRVMAFMFLALMSVACLTVKSRLPPRPRPFQLSEYLDALKDARMSVTVVALFFFMWGMFLPFNYALLQARAAGTSPTLIPYLLPILNAVSIFGRIIPGIVADKIGRYNVMIGITFLSAVFCLAVWTPVDNTAGIIVFMIIFGFSSGAFISLGPTLIAQISDISQVGTRVGTAFAIMSFGALTGSPIGGAIVSAQGGSYLGLQLFCGFTMLIGACFFVAARFILVGPKLVKV</sequence>
<feature type="transmembrane region" description="Helical" evidence="8">
    <location>
        <begin position="171"/>
        <end position="192"/>
    </location>
</feature>
<feature type="domain" description="Major facilitator superfamily (MFS) profile" evidence="9">
    <location>
        <begin position="77"/>
        <end position="468"/>
    </location>
</feature>
<feature type="transmembrane region" description="Helical" evidence="8">
    <location>
        <begin position="77"/>
        <end position="106"/>
    </location>
</feature>
<feature type="transmembrane region" description="Helical" evidence="8">
    <location>
        <begin position="147"/>
        <end position="165"/>
    </location>
</feature>
<dbReference type="Proteomes" id="UP000027002">
    <property type="component" value="Chromosome 1"/>
</dbReference>
<dbReference type="Pfam" id="PF07690">
    <property type="entry name" value="MFS_1"/>
    <property type="match status" value="1"/>
</dbReference>
<evidence type="ECO:0000256" key="1">
    <source>
        <dbReference type="ARBA" id="ARBA00004141"/>
    </source>
</evidence>
<organism evidence="10 11">
    <name type="scientific">Ustilaginoidea virens</name>
    <name type="common">Rice false smut fungus</name>
    <name type="synonym">Villosiclava virens</name>
    <dbReference type="NCBI Taxonomy" id="1159556"/>
    <lineage>
        <taxon>Eukaryota</taxon>
        <taxon>Fungi</taxon>
        <taxon>Dikarya</taxon>
        <taxon>Ascomycota</taxon>
        <taxon>Pezizomycotina</taxon>
        <taxon>Sordariomycetes</taxon>
        <taxon>Hypocreomycetidae</taxon>
        <taxon>Hypocreales</taxon>
        <taxon>Clavicipitaceae</taxon>
        <taxon>Ustilaginoidea</taxon>
    </lineage>
</organism>
<dbReference type="PANTHER" id="PTHR11360:SF224">
    <property type="entry name" value="MAJOR FACILITATOR SUPERFAMILY (MFS) PROFILE DOMAIN-CONTAINING PROTEIN-RELATED"/>
    <property type="match status" value="1"/>
</dbReference>
<evidence type="ECO:0000259" key="9">
    <source>
        <dbReference type="PROSITE" id="PS50850"/>
    </source>
</evidence>
<evidence type="ECO:0000313" key="11">
    <source>
        <dbReference type="Proteomes" id="UP000027002"/>
    </source>
</evidence>
<feature type="transmembrane region" description="Helical" evidence="8">
    <location>
        <begin position="315"/>
        <end position="334"/>
    </location>
</feature>
<evidence type="ECO:0000256" key="3">
    <source>
        <dbReference type="ARBA" id="ARBA00022448"/>
    </source>
</evidence>
<dbReference type="InterPro" id="IPR020846">
    <property type="entry name" value="MFS_dom"/>
</dbReference>
<evidence type="ECO:0000256" key="8">
    <source>
        <dbReference type="SAM" id="Phobius"/>
    </source>
</evidence>
<comment type="similarity">
    <text evidence="2">Belongs to the major facilitator superfamily. Monocarboxylate porter (TC 2.A.1.13) family.</text>
</comment>
<dbReference type="PANTHER" id="PTHR11360">
    <property type="entry name" value="MONOCARBOXYLATE TRANSPORTER"/>
    <property type="match status" value="1"/>
</dbReference>
<comment type="subcellular location">
    <subcellularLocation>
        <location evidence="1">Membrane</location>
        <topology evidence="1">Multi-pass membrane protein</topology>
    </subcellularLocation>
</comment>